<feature type="compositionally biased region" description="Low complexity" evidence="4">
    <location>
        <begin position="614"/>
        <end position="649"/>
    </location>
</feature>
<evidence type="ECO:0000256" key="3">
    <source>
        <dbReference type="ARBA" id="ARBA00022917"/>
    </source>
</evidence>
<dbReference type="GO" id="GO:0016281">
    <property type="term" value="C:eukaryotic translation initiation factor 4F complex"/>
    <property type="evidence" value="ECO:0007669"/>
    <property type="project" value="TreeGrafter"/>
</dbReference>
<feature type="compositionally biased region" description="Polar residues" evidence="4">
    <location>
        <begin position="591"/>
        <end position="608"/>
    </location>
</feature>
<feature type="region of interest" description="Disordered" evidence="4">
    <location>
        <begin position="1"/>
        <end position="240"/>
    </location>
</feature>
<dbReference type="InterPro" id="IPR003890">
    <property type="entry name" value="MIF4G-like_typ-3"/>
</dbReference>
<dbReference type="GO" id="GO:0003729">
    <property type="term" value="F:mRNA binding"/>
    <property type="evidence" value="ECO:0007669"/>
    <property type="project" value="TreeGrafter"/>
</dbReference>
<reference evidence="6" key="1">
    <citation type="submission" date="2016-03" db="EMBL/GenBank/DDBJ databases">
        <title>Mechanisms controlling the formation of the plant cell surface in tip-growing cells are functionally conserved among land plants.</title>
        <authorList>
            <person name="Honkanen S."/>
            <person name="Jones V.A."/>
            <person name="Morieri G."/>
            <person name="Champion C."/>
            <person name="Hetherington A.J."/>
            <person name="Kelly S."/>
            <person name="Saint-Marcoux D."/>
            <person name="Proust H."/>
            <person name="Prescott H."/>
            <person name="Dolan L."/>
        </authorList>
    </citation>
    <scope>NUCLEOTIDE SEQUENCE [LARGE SCALE GENOMIC DNA]</scope>
    <source>
        <tissue evidence="6">Whole gametophyte</tissue>
    </source>
</reference>
<comment type="similarity">
    <text evidence="1">Belongs to the eukaryotic initiation factor 4G family.</text>
</comment>
<keyword evidence="3" id="KW-0648">Protein biosynthesis</keyword>
<dbReference type="SUPFAM" id="SSF48371">
    <property type="entry name" value="ARM repeat"/>
    <property type="match status" value="2"/>
</dbReference>
<comment type="caution">
    <text evidence="6">The sequence shown here is derived from an EMBL/GenBank/DDBJ whole genome shotgun (WGS) entry which is preliminary data.</text>
</comment>
<evidence type="ECO:0000256" key="1">
    <source>
        <dbReference type="ARBA" id="ARBA00005775"/>
    </source>
</evidence>
<dbReference type="SMART" id="SM00543">
    <property type="entry name" value="MIF4G"/>
    <property type="match status" value="1"/>
</dbReference>
<protein>
    <recommendedName>
        <fullName evidence="5">MI domain-containing protein</fullName>
    </recommendedName>
</protein>
<dbReference type="AlphaFoldDB" id="A0A176VG49"/>
<evidence type="ECO:0000313" key="7">
    <source>
        <dbReference type="Proteomes" id="UP000077202"/>
    </source>
</evidence>
<accession>A0A176VG49</accession>
<proteinExistence type="inferred from homology"/>
<evidence type="ECO:0000256" key="2">
    <source>
        <dbReference type="ARBA" id="ARBA00022540"/>
    </source>
</evidence>
<dbReference type="Pfam" id="PF02854">
    <property type="entry name" value="MIF4G"/>
    <property type="match status" value="1"/>
</dbReference>
<sequence>MDATTTTLLPPTSSSSLASEASTTGGAETGPKEFVSLRPGGGGRFSFKFGPTTGGTPAAPSDHLAGSNAPRASQGYATAPAPVFPHRQDKQSRSSKPRQEVTRYSKEELLGYKDEWTTLPAQIAGSDVQRIGSSTMFEEFGRREQAYQPERTSEPDLRNWRERTPLPAPPPEREDRPRDRDQYRERPGPKENRERGPQNDRQSNAPQNRGPDPSPAAHSGPGPAIVKAASPWSARRGVQSEKEKVYKTVKGILNKLTPEKYNILLTQLIHSGISSAEILQEVISLVFDKAVLEPTFCSMYAQCCVDLSKALPEFPASEPGEKPVTFRRVLLNTCQSEFEGADALRDEIRQMVGPDQEMARAEKERNVKLRTLGNIKFIGELFKQKMIPEKIVHACIQDLLGPDPKSAPAEENVEALCQLLSTVGKELDSSAKFKPAVDSYFDRLRSLDSHPRLPSRIRFMVRDIMDVRSNKWVPRREEVKAKTINEIHAEAEQKLGLRAGSANRISRVGGVAPPGMMPGGLMPGMPGMPVMPGVGGRPGSMMPGGSFGIPGLDPEGWETVTSMRKSKREPIVAPSQGASGMPMNRSAISGLRSNIVNPRTLPQGTAGNSFLGRPSALLGSSAPSPAGPPSALRNGPGPADAGPRAAPSSLPAPEPAKVPEREPPAAAAAPSSQQVDKVAKKTESLLTEYFTIVDLKEALQCVKELGGAELHPQFVQITLSIVFEKRDKEQELVSKLFDYLHSEKVVSGDSFRAGVVLAAEQLEDFAMDAPLAPKLLGKILANLVASKAADGSLLIEVCKKVQDDEDLRRAVFTATSKALLSKANEEQTKAFVRSMSLDANLDVFGMSKHLDEIQDEKEVSELVTEVKQCKVVVGVVSPLPYGIQLQACYP</sequence>
<feature type="compositionally biased region" description="Basic and acidic residues" evidence="4">
    <location>
        <begin position="86"/>
        <end position="116"/>
    </location>
</feature>
<dbReference type="InterPro" id="IPR003891">
    <property type="entry name" value="Initiation_fac_eIF4g_MI"/>
</dbReference>
<feature type="compositionally biased region" description="Basic and acidic residues" evidence="4">
    <location>
        <begin position="139"/>
        <end position="164"/>
    </location>
</feature>
<evidence type="ECO:0000256" key="4">
    <source>
        <dbReference type="SAM" id="MobiDB-lite"/>
    </source>
</evidence>
<dbReference type="Proteomes" id="UP000077202">
    <property type="component" value="Unassembled WGS sequence"/>
</dbReference>
<feature type="compositionally biased region" description="Low complexity" evidence="4">
    <location>
        <begin position="1"/>
        <end position="24"/>
    </location>
</feature>
<dbReference type="GO" id="GO:0003743">
    <property type="term" value="F:translation initiation factor activity"/>
    <property type="evidence" value="ECO:0007669"/>
    <property type="project" value="UniProtKB-KW"/>
</dbReference>
<dbReference type="SMART" id="SM00544">
    <property type="entry name" value="MA3"/>
    <property type="match status" value="1"/>
</dbReference>
<keyword evidence="7" id="KW-1185">Reference proteome</keyword>
<evidence type="ECO:0000259" key="5">
    <source>
        <dbReference type="PROSITE" id="PS51366"/>
    </source>
</evidence>
<name>A0A176VG49_MARPO</name>
<dbReference type="InterPro" id="IPR016024">
    <property type="entry name" value="ARM-type_fold"/>
</dbReference>
<gene>
    <name evidence="6" type="ORF">AXG93_960s1220</name>
</gene>
<evidence type="ECO:0000313" key="6">
    <source>
        <dbReference type="EMBL" id="OAE19567.1"/>
    </source>
</evidence>
<dbReference type="Gene3D" id="1.25.40.180">
    <property type="match status" value="2"/>
</dbReference>
<organism evidence="6 7">
    <name type="scientific">Marchantia polymorpha subsp. ruderalis</name>
    <dbReference type="NCBI Taxonomy" id="1480154"/>
    <lineage>
        <taxon>Eukaryota</taxon>
        <taxon>Viridiplantae</taxon>
        <taxon>Streptophyta</taxon>
        <taxon>Embryophyta</taxon>
        <taxon>Marchantiophyta</taxon>
        <taxon>Marchantiopsida</taxon>
        <taxon>Marchantiidae</taxon>
        <taxon>Marchantiales</taxon>
        <taxon>Marchantiaceae</taxon>
        <taxon>Marchantia</taxon>
    </lineage>
</organism>
<feature type="compositionally biased region" description="Low complexity" evidence="4">
    <location>
        <begin position="215"/>
        <end position="224"/>
    </location>
</feature>
<feature type="compositionally biased region" description="Basic and acidic residues" evidence="4">
    <location>
        <begin position="171"/>
        <end position="198"/>
    </location>
</feature>
<feature type="region of interest" description="Disordered" evidence="4">
    <location>
        <begin position="564"/>
        <end position="677"/>
    </location>
</feature>
<dbReference type="PANTHER" id="PTHR23253:SF53">
    <property type="entry name" value="EUKARYOTIC TRANSLATION INITIATION FACTOR ISOFORM 4G-1"/>
    <property type="match status" value="1"/>
</dbReference>
<dbReference type="PROSITE" id="PS51366">
    <property type="entry name" value="MI"/>
    <property type="match status" value="1"/>
</dbReference>
<dbReference type="EMBL" id="LVLJ01003829">
    <property type="protein sequence ID" value="OAE19567.1"/>
    <property type="molecule type" value="Genomic_DNA"/>
</dbReference>
<dbReference type="PANTHER" id="PTHR23253">
    <property type="entry name" value="EUKARYOTIC TRANSLATION INITIATION FACTOR 4 GAMMA"/>
    <property type="match status" value="1"/>
</dbReference>
<keyword evidence="2" id="KW-0396">Initiation factor</keyword>
<feature type="domain" description="MI" evidence="5">
    <location>
        <begin position="677"/>
        <end position="799"/>
    </location>
</feature>
<dbReference type="Pfam" id="PF02847">
    <property type="entry name" value="MA3"/>
    <property type="match status" value="1"/>
</dbReference>